<reference evidence="13" key="2">
    <citation type="submission" date="2021-03" db="UniProtKB">
        <authorList>
            <consortium name="EnsemblPlants"/>
        </authorList>
    </citation>
    <scope>IDENTIFICATION</scope>
</reference>
<feature type="compositionally biased region" description="Basic residues" evidence="12">
    <location>
        <begin position="1873"/>
        <end position="1882"/>
    </location>
</feature>
<feature type="region of interest" description="Disordered" evidence="12">
    <location>
        <begin position="1873"/>
        <end position="1892"/>
    </location>
</feature>
<evidence type="ECO:0000256" key="10">
    <source>
        <dbReference type="ARBA" id="ARBA00024479"/>
    </source>
</evidence>
<sequence>MFSWNFAKSAEAILSRYAIKRLCKFLLKKKLGKFIHGDIDLDQLDVQLSAGLLQLTDLALNVDYLNQKLGKISVFKVKEGSIRSLLIKMPWNGEGCEVEVDELELVLFPFDGGNSQEVAGTHDSNENYRVNNDMGTVEHDMVYKSAAASVNVHEGVKTVAKMVKWLLTSFCIRIKSVIVAFDAEVGRDKEEEGSHDALVFRVAEIECGTCISEGKGLIDGSNSEDFLGISHLTNFLKFQGATVELLQIYSGYNQTHLASKPLLTGERGGFCGSMKLSIPWKNGSLDTCKVDAEVNVDTLIAKLQPSTLKWLQATWDLLEKYENNKVDDVNHMSVDTVVSDSTSQCSPSAFPSSVLSDKHLIPEFDSSLKLNLSSREEMVTDVLLKESCFISDWVPFYNGNYDNPGIEEANLGASVDQFFECLDELRSSQFMGSSGMWNWTCSVFSPITAASNLASGSLNVGAEQQHVQTNLKINLVGLSTILAFSDEDQLTQQRPADEQVGIDFDAHLCLNLQDILIDVQVYLQEWKLETTVKRIVLDEHFSQKESADLSLYGEEKGLSGQTLMIRALQDKVLGVLPSNCLFSEPFSMVFSDASKLGNTPSSLSSIENCACGNNTVKATLFETSGASQCLLAVSSRSFEGQSTRQISFSIKLPPFILWLNFDVVNMVLEFSRALVNSARKEEPEAVFSSGAFEEKHKSSLHSDVASTSFKGSLAGGIFLPHAKIILCFPFMNGGGLKSYVSCDQFIALDFTSPSNSKKLKAEGSTLFREDTPWKKYTPSPSHSVQLNVVNLDVYHIVSAVDDDAGKATELESQKLCSHQILALGNGSHWVSLISMLWHKDAVTGPWITKIAKVLATSDGSAGKMSSATSDYEFTSVSTRDKKGDLSSQKQKELILSSKFCLHVGVPVMVVTLRRSQYLCFFDLLSQAMDALSSAGSDTAYENRGTSLNQSSVLLECGLAEIHIELDQGDGLKSSLQRELPGSWHRLRLEIQNLQLLSVSDVGATCGASFLWVSHREGKLWGSITSLADQDVLLISCSDSSNGRGDGEGSNVLSCSHAGSDIVHMSDPESFHNHMSISLKCGTIVAPGGRLDWLDKILSFFSLPSPETSENVESDQQKGDSQRLFFLLKFIDVALSYEPYLCKLEVNGECLNSKSRVSVNLDDDSCEPYIACLLAASSFTLSSTMIAGNLVNDYSIRFQDVGLLLHAATKQERLVGEYGIKYLHELGYVKVAREALVDAILRINCENDIYWELNCSESHVVISTCHDTTLGLIRLASQLQQLYAPDMEESLVHLQNRWNSLKQVQGEDVCEGVSEISSNSSPRKLKVQQLGPDSKFDSGLVGLMGEISEDAFLFSGKSMSPSDLSELNTVEGNDSDLFLEGHSFAYPCRGVSMEDGHSSILQKTEIMEGYCLSDLRSLSELTINSHFPESDSQSNTESRGNVDVQRGKCGWYGSTSLSILENYVPDQTGQSHSKQLLEGQQNYKEGNGCQRFKGRLLLDNVDIKWRMYAGSDWHDLEETVWHSADICGRDEAICLELSLSNMNVHYDVFPDGDLCASKLCLSIQDLHIYDKSRNAPWKLVLGYYNSKDRPRQSFSKAFKLDLEAVRPDPTTPLEEYRLRIAVLPILLHLHQSQLDFLISFFGGKYSSDDSSNGDAQGSGSSDVITAEDSKLKGLSLVDEALLPYFQANKHAVLFLMWMFRLGRLMSIMFLQKFDIRPIILRVDYCPNRVDLAALSGGKYVELVNLVPWKGVELHLKHVQAAGIYGWGNVCETTLGEWLEDISQNQIHKLLRGLPAIRSFVAVGSGAAKLVSLPVKNYRRDHRLLKGLQRGTVAFLRSISVEALGLGVHLAAGAHEILLHAECIVTRIQPSLPHPVRRKVKKKRGSDQPEDAQHGLRRAYESLSDGLGKTASALIHTPMKAYQRGGGASSAIVSAVRGVPVAAIAPASAAAQALHCALLGVRNSLDLEHKEESLNKYLGPSRSWEQS</sequence>
<evidence type="ECO:0000256" key="5">
    <source>
        <dbReference type="ARBA" id="ARBA00022448"/>
    </source>
</evidence>
<dbReference type="PANTHER" id="PTHR13190:SF1">
    <property type="entry name" value="AUTOPHAGY-RELATED 2, ISOFORM A"/>
    <property type="match status" value="1"/>
</dbReference>
<dbReference type="Proteomes" id="UP000596660">
    <property type="component" value="Unplaced"/>
</dbReference>
<evidence type="ECO:0000256" key="9">
    <source>
        <dbReference type="ARBA" id="ARBA00023136"/>
    </source>
</evidence>
<evidence type="ECO:0000256" key="6">
    <source>
        <dbReference type="ARBA" id="ARBA00022824"/>
    </source>
</evidence>
<dbReference type="GO" id="GO:0061723">
    <property type="term" value="P:glycophagy"/>
    <property type="evidence" value="ECO:0007669"/>
    <property type="project" value="TreeGrafter"/>
</dbReference>
<dbReference type="GO" id="GO:0032266">
    <property type="term" value="F:phosphatidylinositol-3-phosphate binding"/>
    <property type="evidence" value="ECO:0007669"/>
    <property type="project" value="TreeGrafter"/>
</dbReference>
<evidence type="ECO:0000313" key="14">
    <source>
        <dbReference type="Proteomes" id="UP000596660"/>
    </source>
</evidence>
<evidence type="ECO:0000256" key="1">
    <source>
        <dbReference type="ARBA" id="ARBA00004406"/>
    </source>
</evidence>
<reference evidence="13" key="1">
    <citation type="journal article" date="2017" name="Nature">
        <title>The genome of Chenopodium quinoa.</title>
        <authorList>
            <person name="Jarvis D.E."/>
            <person name="Ho Y.S."/>
            <person name="Lightfoot D.J."/>
            <person name="Schmoeckel S.M."/>
            <person name="Li B."/>
            <person name="Borm T.J.A."/>
            <person name="Ohyanagi H."/>
            <person name="Mineta K."/>
            <person name="Michell C.T."/>
            <person name="Saber N."/>
            <person name="Kharbatia N.M."/>
            <person name="Rupper R.R."/>
            <person name="Sharp A.R."/>
            <person name="Dally N."/>
            <person name="Boughton B.A."/>
            <person name="Woo Y.H."/>
            <person name="Gao G."/>
            <person name="Schijlen E.G.W.M."/>
            <person name="Guo X."/>
            <person name="Momin A.A."/>
            <person name="Negrao S."/>
            <person name="Al-Babili S."/>
            <person name="Gehring C."/>
            <person name="Roessner U."/>
            <person name="Jung C."/>
            <person name="Murphy K."/>
            <person name="Arold S.T."/>
            <person name="Gojobori T."/>
            <person name="van der Linden C.G."/>
            <person name="van Loo E.N."/>
            <person name="Jellen E.N."/>
            <person name="Maughan P.J."/>
            <person name="Tester M."/>
        </authorList>
    </citation>
    <scope>NUCLEOTIDE SEQUENCE [LARGE SCALE GENOMIC DNA]</scope>
    <source>
        <strain evidence="13">cv. PI 614886</strain>
    </source>
</reference>
<evidence type="ECO:0000313" key="13">
    <source>
        <dbReference type="EnsemblPlants" id="AUR62011444-RA:cds"/>
    </source>
</evidence>
<dbReference type="GO" id="GO:0000045">
    <property type="term" value="P:autophagosome assembly"/>
    <property type="evidence" value="ECO:0007669"/>
    <property type="project" value="TreeGrafter"/>
</dbReference>
<dbReference type="InterPro" id="IPR026849">
    <property type="entry name" value="ATG2"/>
</dbReference>
<dbReference type="OMA" id="SEECKSD"/>
<evidence type="ECO:0000256" key="11">
    <source>
        <dbReference type="ARBA" id="ARBA00024615"/>
    </source>
</evidence>
<proteinExistence type="inferred from homology"/>
<keyword evidence="7" id="KW-0072">Autophagy</keyword>
<dbReference type="PANTHER" id="PTHR13190">
    <property type="entry name" value="AUTOPHAGY-RELATED 2, ISOFORM A"/>
    <property type="match status" value="1"/>
</dbReference>
<evidence type="ECO:0000256" key="8">
    <source>
        <dbReference type="ARBA" id="ARBA00023055"/>
    </source>
</evidence>
<evidence type="ECO:0000256" key="2">
    <source>
        <dbReference type="ARBA" id="ARBA00004623"/>
    </source>
</evidence>
<dbReference type="GO" id="GO:0034727">
    <property type="term" value="P:piecemeal microautophagy of the nucleus"/>
    <property type="evidence" value="ECO:0007669"/>
    <property type="project" value="TreeGrafter"/>
</dbReference>
<evidence type="ECO:0000256" key="3">
    <source>
        <dbReference type="ARBA" id="ARBA00009714"/>
    </source>
</evidence>
<name>A0A803LE38_CHEQI</name>
<dbReference type="GO" id="GO:0061709">
    <property type="term" value="P:reticulophagy"/>
    <property type="evidence" value="ECO:0007669"/>
    <property type="project" value="TreeGrafter"/>
</dbReference>
<keyword evidence="5" id="KW-0813">Transport</keyword>
<dbReference type="EnsemblPlants" id="AUR62011444-RA">
    <property type="protein sequence ID" value="AUR62011444-RA:cds"/>
    <property type="gene ID" value="AUR62011444"/>
</dbReference>
<dbReference type="GO" id="GO:0043495">
    <property type="term" value="F:protein-membrane adaptor activity"/>
    <property type="evidence" value="ECO:0007669"/>
    <property type="project" value="TreeGrafter"/>
</dbReference>
<protein>
    <recommendedName>
        <fullName evidence="4">Autophagy-related protein 2</fullName>
    </recommendedName>
</protein>
<evidence type="ECO:0000256" key="4">
    <source>
        <dbReference type="ARBA" id="ARBA00018070"/>
    </source>
</evidence>
<dbReference type="GO" id="GO:0000422">
    <property type="term" value="P:autophagy of mitochondrion"/>
    <property type="evidence" value="ECO:0007669"/>
    <property type="project" value="TreeGrafter"/>
</dbReference>
<comment type="subcellular location">
    <subcellularLocation>
        <location evidence="1">Endoplasmic reticulum membrane</location>
        <topology evidence="1">Peripheral membrane protein</topology>
    </subcellularLocation>
    <subcellularLocation>
        <location evidence="2">Preautophagosomal structure membrane</location>
        <topology evidence="2">Peripheral membrane protein</topology>
    </subcellularLocation>
</comment>
<keyword evidence="14" id="KW-1185">Reference proteome</keyword>
<dbReference type="GO" id="GO:0034045">
    <property type="term" value="C:phagophore assembly site membrane"/>
    <property type="evidence" value="ECO:0007669"/>
    <property type="project" value="UniProtKB-SubCell"/>
</dbReference>
<evidence type="ECO:0000256" key="12">
    <source>
        <dbReference type="SAM" id="MobiDB-lite"/>
    </source>
</evidence>
<feature type="compositionally biased region" description="Basic and acidic residues" evidence="12">
    <location>
        <begin position="1883"/>
        <end position="1892"/>
    </location>
</feature>
<organism evidence="13 14">
    <name type="scientific">Chenopodium quinoa</name>
    <name type="common">Quinoa</name>
    <dbReference type="NCBI Taxonomy" id="63459"/>
    <lineage>
        <taxon>Eukaryota</taxon>
        <taxon>Viridiplantae</taxon>
        <taxon>Streptophyta</taxon>
        <taxon>Embryophyta</taxon>
        <taxon>Tracheophyta</taxon>
        <taxon>Spermatophyta</taxon>
        <taxon>Magnoliopsida</taxon>
        <taxon>eudicotyledons</taxon>
        <taxon>Gunneridae</taxon>
        <taxon>Pentapetalae</taxon>
        <taxon>Caryophyllales</taxon>
        <taxon>Chenopodiaceae</taxon>
        <taxon>Chenopodioideae</taxon>
        <taxon>Atripliceae</taxon>
        <taxon>Chenopodium</taxon>
    </lineage>
</organism>
<keyword evidence="8" id="KW-0445">Lipid transport</keyword>
<dbReference type="Gramene" id="AUR62011444-RA">
    <property type="protein sequence ID" value="AUR62011444-RA:cds"/>
    <property type="gene ID" value="AUR62011444"/>
</dbReference>
<dbReference type="GO" id="GO:0006869">
    <property type="term" value="P:lipid transport"/>
    <property type="evidence" value="ECO:0007669"/>
    <property type="project" value="UniProtKB-KW"/>
</dbReference>
<dbReference type="GO" id="GO:0061908">
    <property type="term" value="C:phagophore"/>
    <property type="evidence" value="ECO:0007669"/>
    <property type="project" value="TreeGrafter"/>
</dbReference>
<comment type="catalytic activity">
    <reaction evidence="10">
        <text>a 1,2-diacyl-sn-glycero-3-phospho-L-serine(in) = a 1,2-diacyl-sn-glycero-3-phospho-L-serine(out)</text>
        <dbReference type="Rhea" id="RHEA:38663"/>
        <dbReference type="ChEBI" id="CHEBI:57262"/>
    </reaction>
</comment>
<dbReference type="GO" id="GO:0005789">
    <property type="term" value="C:endoplasmic reticulum membrane"/>
    <property type="evidence" value="ECO:0007669"/>
    <property type="project" value="UniProtKB-SubCell"/>
</dbReference>
<dbReference type="Pfam" id="PF13329">
    <property type="entry name" value="ATG2_CAD"/>
    <property type="match status" value="2"/>
</dbReference>
<keyword evidence="6" id="KW-0256">Endoplasmic reticulum</keyword>
<keyword evidence="9" id="KW-0472">Membrane</keyword>
<accession>A0A803LE38</accession>
<comment type="catalytic activity">
    <reaction evidence="11">
        <text>a 1,2-diacyl-sn-glycero-3-phosphoethanolamine(in) = a 1,2-diacyl-sn-glycero-3-phosphoethanolamine(out)</text>
        <dbReference type="Rhea" id="RHEA:38895"/>
        <dbReference type="ChEBI" id="CHEBI:64612"/>
    </reaction>
</comment>
<evidence type="ECO:0000256" key="7">
    <source>
        <dbReference type="ARBA" id="ARBA00023006"/>
    </source>
</evidence>
<comment type="similarity">
    <text evidence="3">Belongs to the ATG2 family.</text>
</comment>